<comment type="caution">
    <text evidence="3">The sequence shown here is derived from an EMBL/GenBank/DDBJ whole genome shotgun (WGS) entry which is preliminary data.</text>
</comment>
<feature type="region of interest" description="Disordered" evidence="1">
    <location>
        <begin position="248"/>
        <end position="279"/>
    </location>
</feature>
<sequence length="279" mass="30271">MKRKKHDAKRARKPAPRNNPLKPQHAAKITKPASKPTTHTTTPTVPFAPTDAVLLIGEGDFSFSNAILTASLTTPPGSLTATTNDTEATTLTKYPQSQSHITNLRSLDHRVVFSVDATKPFPKALKRHTYDAILFNFPHTGGLTTAVDRQVRANQQLLLAFLTNAQPQLSPGGVVAITLFDGQPYAQWDVRGLAKATGYACRRSFKFDASLYPGYRHVRTIGNRDREGDWKGEERGARTYLFEVAEGGAKDGGAKGGKSGKGKKAPGKKKGDESSDDDD</sequence>
<dbReference type="InterPro" id="IPR019446">
    <property type="entry name" value="BMT5-like"/>
</dbReference>
<dbReference type="GO" id="GO:0005737">
    <property type="term" value="C:cytoplasm"/>
    <property type="evidence" value="ECO:0007669"/>
    <property type="project" value="TreeGrafter"/>
</dbReference>
<dbReference type="AlphaFoldDB" id="A0AAV9UXJ1"/>
<reference evidence="3 4" key="1">
    <citation type="submission" date="2019-10" db="EMBL/GenBank/DDBJ databases">
        <authorList>
            <person name="Palmer J.M."/>
        </authorList>
    </citation>
    <scope>NUCLEOTIDE SEQUENCE [LARGE SCALE GENOMIC DNA]</scope>
    <source>
        <strain evidence="3 4">TWF696</strain>
    </source>
</reference>
<gene>
    <name evidence="3" type="ORF">TWF696_005873</name>
</gene>
<feature type="compositionally biased region" description="Low complexity" evidence="1">
    <location>
        <begin position="30"/>
        <end position="45"/>
    </location>
</feature>
<dbReference type="Proteomes" id="UP001375240">
    <property type="component" value="Unassembled WGS sequence"/>
</dbReference>
<dbReference type="PANTHER" id="PTHR11538">
    <property type="entry name" value="PHENYLALANYL-TRNA SYNTHETASE"/>
    <property type="match status" value="1"/>
</dbReference>
<dbReference type="EMBL" id="JAVHNQ010000004">
    <property type="protein sequence ID" value="KAK6349589.1"/>
    <property type="molecule type" value="Genomic_DNA"/>
</dbReference>
<feature type="compositionally biased region" description="Basic residues" evidence="1">
    <location>
        <begin position="1"/>
        <end position="15"/>
    </location>
</feature>
<protein>
    <recommendedName>
        <fullName evidence="2">25S rRNA (uridine-N(3))-methyltransferase BMT5-like domain-containing protein</fullName>
    </recommendedName>
</protein>
<feature type="compositionally biased region" description="Basic residues" evidence="1">
    <location>
        <begin position="258"/>
        <end position="268"/>
    </location>
</feature>
<dbReference type="GO" id="GO:0070042">
    <property type="term" value="F:rRNA (uridine-N3-)-methyltransferase activity"/>
    <property type="evidence" value="ECO:0007669"/>
    <property type="project" value="InterPro"/>
</dbReference>
<evidence type="ECO:0000313" key="4">
    <source>
        <dbReference type="Proteomes" id="UP001375240"/>
    </source>
</evidence>
<dbReference type="Pfam" id="PF10354">
    <property type="entry name" value="BMT5-like"/>
    <property type="match status" value="1"/>
</dbReference>
<feature type="region of interest" description="Disordered" evidence="1">
    <location>
        <begin position="1"/>
        <end position="45"/>
    </location>
</feature>
<name>A0AAV9UXJ1_9PEZI</name>
<accession>A0AAV9UXJ1</accession>
<feature type="domain" description="25S rRNA (uridine-N(3))-methyltransferase BMT5-like" evidence="2">
    <location>
        <begin position="54"/>
        <end position="219"/>
    </location>
</feature>
<dbReference type="GO" id="GO:0070475">
    <property type="term" value="P:rRNA base methylation"/>
    <property type="evidence" value="ECO:0007669"/>
    <property type="project" value="InterPro"/>
</dbReference>
<dbReference type="InterPro" id="IPR029063">
    <property type="entry name" value="SAM-dependent_MTases_sf"/>
</dbReference>
<keyword evidence="4" id="KW-1185">Reference proteome</keyword>
<organism evidence="3 4">
    <name type="scientific">Orbilia brochopaga</name>
    <dbReference type="NCBI Taxonomy" id="3140254"/>
    <lineage>
        <taxon>Eukaryota</taxon>
        <taxon>Fungi</taxon>
        <taxon>Dikarya</taxon>
        <taxon>Ascomycota</taxon>
        <taxon>Pezizomycotina</taxon>
        <taxon>Orbiliomycetes</taxon>
        <taxon>Orbiliales</taxon>
        <taxon>Orbiliaceae</taxon>
        <taxon>Orbilia</taxon>
    </lineage>
</organism>
<evidence type="ECO:0000313" key="3">
    <source>
        <dbReference type="EMBL" id="KAK6349589.1"/>
    </source>
</evidence>
<dbReference type="PANTHER" id="PTHR11538:SF26">
    <property type="entry name" value="FERREDOXIN-FOLD ANTICODON-BINDING DOMAIN-CONTAINING PROTEIN 1"/>
    <property type="match status" value="1"/>
</dbReference>
<evidence type="ECO:0000256" key="1">
    <source>
        <dbReference type="SAM" id="MobiDB-lite"/>
    </source>
</evidence>
<proteinExistence type="predicted"/>
<evidence type="ECO:0000259" key="2">
    <source>
        <dbReference type="Pfam" id="PF10354"/>
    </source>
</evidence>
<dbReference type="SUPFAM" id="SSF53335">
    <property type="entry name" value="S-adenosyl-L-methionine-dependent methyltransferases"/>
    <property type="match status" value="1"/>
</dbReference>